<dbReference type="EMBL" id="JAANBB010000022">
    <property type="protein sequence ID" value="KAF7555295.1"/>
    <property type="molecule type" value="Genomic_DNA"/>
</dbReference>
<reference evidence="9" key="1">
    <citation type="submission" date="2020-03" db="EMBL/GenBank/DDBJ databases">
        <title>Draft Genome Sequence of Cylindrodendrum hubeiense.</title>
        <authorList>
            <person name="Buettner E."/>
            <person name="Kellner H."/>
        </authorList>
    </citation>
    <scope>NUCLEOTIDE SEQUENCE</scope>
    <source>
        <strain evidence="9">IHI 201604</strain>
    </source>
</reference>
<gene>
    <name evidence="9" type="ORF">G7Z17_g2291</name>
</gene>
<evidence type="ECO:0000256" key="7">
    <source>
        <dbReference type="SAM" id="Phobius"/>
    </source>
</evidence>
<feature type="transmembrane region" description="Helical" evidence="7">
    <location>
        <begin position="121"/>
        <end position="142"/>
    </location>
</feature>
<feature type="transmembrane region" description="Helical" evidence="7">
    <location>
        <begin position="68"/>
        <end position="92"/>
    </location>
</feature>
<dbReference type="PANTHER" id="PTHR33048:SF31">
    <property type="entry name" value="INTEGRAL MEMBRANE PROTEIN"/>
    <property type="match status" value="1"/>
</dbReference>
<keyword evidence="3 7" id="KW-1133">Transmembrane helix</keyword>
<feature type="compositionally biased region" description="Polar residues" evidence="6">
    <location>
        <begin position="314"/>
        <end position="323"/>
    </location>
</feature>
<feature type="region of interest" description="Disordered" evidence="6">
    <location>
        <begin position="366"/>
        <end position="386"/>
    </location>
</feature>
<feature type="transmembrane region" description="Helical" evidence="7">
    <location>
        <begin position="149"/>
        <end position="170"/>
    </location>
</feature>
<evidence type="ECO:0000256" key="6">
    <source>
        <dbReference type="SAM" id="MobiDB-lite"/>
    </source>
</evidence>
<accession>A0A9P5HGV2</accession>
<organism evidence="9 10">
    <name type="scientific">Cylindrodendrum hubeiense</name>
    <dbReference type="NCBI Taxonomy" id="595255"/>
    <lineage>
        <taxon>Eukaryota</taxon>
        <taxon>Fungi</taxon>
        <taxon>Dikarya</taxon>
        <taxon>Ascomycota</taxon>
        <taxon>Pezizomycotina</taxon>
        <taxon>Sordariomycetes</taxon>
        <taxon>Hypocreomycetidae</taxon>
        <taxon>Hypocreales</taxon>
        <taxon>Nectriaceae</taxon>
        <taxon>Cylindrodendrum</taxon>
    </lineage>
</organism>
<sequence length="386" mass="43258">MTSTANLTGEEISDIAYAQPPINAVGFGLTLEVLIYVFTVICAIIVGLRVYVRTFRVESQQKWKINDWLAAVGFLPFIPASVMGVLAVRYGVGAHDSYLAKFPMDEFIRIRGKEYLLYYEMTYYGASSITKFSIAFMILQICVQKKYVYFMYCIMAIMAVTMAGCMIWLFSNCVPFAANWNVKLYVGTSVQVLSDWACAITPFFIVWSLQMPRRTKISVVGVLGLGVLASIAALMRIISYKYIDTNVYPNDHMVSEGRLLLWSIFESSLAIIACSLPSLKLFAKCTSPSTNRSTGLTPRSRHNYRGDTPLPLNSHGQTRTTVSGKAKWDRLQDDDSSGRHIIQETEIHIEIGSSRSDVNMSDLNISSHKTSGMPRHQRDHGIPPNF</sequence>
<dbReference type="GO" id="GO:0016020">
    <property type="term" value="C:membrane"/>
    <property type="evidence" value="ECO:0007669"/>
    <property type="project" value="UniProtKB-SubCell"/>
</dbReference>
<keyword evidence="4 7" id="KW-0472">Membrane</keyword>
<evidence type="ECO:0000256" key="1">
    <source>
        <dbReference type="ARBA" id="ARBA00004141"/>
    </source>
</evidence>
<proteinExistence type="inferred from homology"/>
<dbReference type="AlphaFoldDB" id="A0A9P5HGV2"/>
<keyword evidence="2 7" id="KW-0812">Transmembrane</keyword>
<feature type="domain" description="Rhodopsin" evidence="8">
    <location>
        <begin position="49"/>
        <end position="281"/>
    </location>
</feature>
<feature type="transmembrane region" description="Helical" evidence="7">
    <location>
        <begin position="259"/>
        <end position="283"/>
    </location>
</feature>
<evidence type="ECO:0000313" key="10">
    <source>
        <dbReference type="Proteomes" id="UP000722485"/>
    </source>
</evidence>
<dbReference type="InterPro" id="IPR049326">
    <property type="entry name" value="Rhodopsin_dom_fungi"/>
</dbReference>
<comment type="similarity">
    <text evidence="5">Belongs to the SAT4 family.</text>
</comment>
<feature type="transmembrane region" description="Helical" evidence="7">
    <location>
        <begin position="33"/>
        <end position="52"/>
    </location>
</feature>
<dbReference type="InterPro" id="IPR052337">
    <property type="entry name" value="SAT4-like"/>
</dbReference>
<comment type="caution">
    <text evidence="9">The sequence shown here is derived from an EMBL/GenBank/DDBJ whole genome shotgun (WGS) entry which is preliminary data.</text>
</comment>
<evidence type="ECO:0000256" key="5">
    <source>
        <dbReference type="ARBA" id="ARBA00038359"/>
    </source>
</evidence>
<comment type="subcellular location">
    <subcellularLocation>
        <location evidence="1">Membrane</location>
        <topology evidence="1">Multi-pass membrane protein</topology>
    </subcellularLocation>
</comment>
<feature type="compositionally biased region" description="Basic and acidic residues" evidence="6">
    <location>
        <begin position="326"/>
        <end position="337"/>
    </location>
</feature>
<evidence type="ECO:0000256" key="3">
    <source>
        <dbReference type="ARBA" id="ARBA00022989"/>
    </source>
</evidence>
<evidence type="ECO:0000256" key="2">
    <source>
        <dbReference type="ARBA" id="ARBA00022692"/>
    </source>
</evidence>
<feature type="transmembrane region" description="Helical" evidence="7">
    <location>
        <begin position="219"/>
        <end position="239"/>
    </location>
</feature>
<dbReference type="OrthoDB" id="3897607at2759"/>
<evidence type="ECO:0000313" key="9">
    <source>
        <dbReference type="EMBL" id="KAF7555295.1"/>
    </source>
</evidence>
<dbReference type="Pfam" id="PF20684">
    <property type="entry name" value="Fung_rhodopsin"/>
    <property type="match status" value="1"/>
</dbReference>
<feature type="transmembrane region" description="Helical" evidence="7">
    <location>
        <begin position="182"/>
        <end position="207"/>
    </location>
</feature>
<protein>
    <recommendedName>
        <fullName evidence="8">Rhodopsin domain-containing protein</fullName>
    </recommendedName>
</protein>
<feature type="region of interest" description="Disordered" evidence="6">
    <location>
        <begin position="291"/>
        <end position="337"/>
    </location>
</feature>
<dbReference type="PANTHER" id="PTHR33048">
    <property type="entry name" value="PTH11-LIKE INTEGRAL MEMBRANE PROTEIN (AFU_ORTHOLOGUE AFUA_5G11245)"/>
    <property type="match status" value="1"/>
</dbReference>
<name>A0A9P5HGV2_9HYPO</name>
<dbReference type="Proteomes" id="UP000722485">
    <property type="component" value="Unassembled WGS sequence"/>
</dbReference>
<keyword evidence="10" id="KW-1185">Reference proteome</keyword>
<evidence type="ECO:0000259" key="8">
    <source>
        <dbReference type="Pfam" id="PF20684"/>
    </source>
</evidence>
<evidence type="ECO:0000256" key="4">
    <source>
        <dbReference type="ARBA" id="ARBA00023136"/>
    </source>
</evidence>